<dbReference type="InterPro" id="IPR008969">
    <property type="entry name" value="CarboxyPept-like_regulatory"/>
</dbReference>
<keyword evidence="2" id="KW-1185">Reference proteome</keyword>
<dbReference type="RefSeq" id="WP_014797819.1">
    <property type="nucleotide sequence ID" value="NC_018018.1"/>
</dbReference>
<dbReference type="Proteomes" id="UP000006054">
    <property type="component" value="Chromosome"/>
</dbReference>
<dbReference type="STRING" id="880071.Fleli_1984"/>
<sequence>MKVNLPEPCHEDWNKMDAQEKGRFCGSCQKLVIDFTQMSDTEIINYFKEYKGQNTCGHFKKDQIDRKLKKQETPHRKLFLKELAAACFAFFLASTDAKAQGGAILINQQHQNSETENQGKKIVINGKIVNGKESLSNAIISIKGTEQKTVSLEDGLFSIYIPNEIAKNQEFVTLVVKFEGFETKEIEITTSPTNQFVEVDFKEKTRTYSKEQVGQERTITGVISSIDGSLLGATVQIKGTNQGTTTDMEGNYSLVVPYGSTLVVRFIGYEAQEVEIEEKTVIDVKLENRYLEGMFIVGGISSKPYRWYTPRNLWYKVKNIFR</sequence>
<dbReference type="AlphaFoldDB" id="I4AK84"/>
<dbReference type="SUPFAM" id="SSF49464">
    <property type="entry name" value="Carboxypeptidase regulatory domain-like"/>
    <property type="match status" value="2"/>
</dbReference>
<reference evidence="2" key="1">
    <citation type="submission" date="2012-06" db="EMBL/GenBank/DDBJ databases">
        <title>The complete genome of Flexibacter litoralis DSM 6794.</title>
        <authorList>
            <person name="Lucas S."/>
            <person name="Copeland A."/>
            <person name="Lapidus A."/>
            <person name="Glavina del Rio T."/>
            <person name="Dalin E."/>
            <person name="Tice H."/>
            <person name="Bruce D."/>
            <person name="Goodwin L."/>
            <person name="Pitluck S."/>
            <person name="Peters L."/>
            <person name="Ovchinnikova G."/>
            <person name="Lu M."/>
            <person name="Kyrpides N."/>
            <person name="Mavromatis K."/>
            <person name="Ivanova N."/>
            <person name="Brettin T."/>
            <person name="Detter J.C."/>
            <person name="Han C."/>
            <person name="Larimer F."/>
            <person name="Land M."/>
            <person name="Hauser L."/>
            <person name="Markowitz V."/>
            <person name="Cheng J.-F."/>
            <person name="Hugenholtz P."/>
            <person name="Woyke T."/>
            <person name="Wu D."/>
            <person name="Spring S."/>
            <person name="Lang E."/>
            <person name="Kopitz M."/>
            <person name="Brambilla E."/>
            <person name="Klenk H.-P."/>
            <person name="Eisen J.A."/>
        </authorList>
    </citation>
    <scope>NUCLEOTIDE SEQUENCE [LARGE SCALE GENOMIC DNA]</scope>
    <source>
        <strain evidence="2">ATCC 23117 / DSM 6794 / NBRC 15988 / NCIMB 1366 / Sio-4</strain>
    </source>
</reference>
<evidence type="ECO:0000313" key="1">
    <source>
        <dbReference type="EMBL" id="AFM04369.1"/>
    </source>
</evidence>
<dbReference type="eggNOG" id="COG4206">
    <property type="taxonomic scope" value="Bacteria"/>
</dbReference>
<dbReference type="HOGENOM" id="CLU_074777_0_0_10"/>
<dbReference type="Pfam" id="PF13715">
    <property type="entry name" value="CarbopepD_reg_2"/>
    <property type="match status" value="2"/>
</dbReference>
<dbReference type="EMBL" id="CP003345">
    <property type="protein sequence ID" value="AFM04369.1"/>
    <property type="molecule type" value="Genomic_DNA"/>
</dbReference>
<dbReference type="Gene3D" id="2.60.40.1120">
    <property type="entry name" value="Carboxypeptidase-like, regulatory domain"/>
    <property type="match status" value="1"/>
</dbReference>
<gene>
    <name evidence="1" type="ordered locus">Fleli_1984</name>
</gene>
<accession>I4AK84</accession>
<name>I4AK84_BERLS</name>
<proteinExistence type="predicted"/>
<dbReference type="KEGG" id="fli:Fleli_1984"/>
<evidence type="ECO:0000313" key="2">
    <source>
        <dbReference type="Proteomes" id="UP000006054"/>
    </source>
</evidence>
<protein>
    <submittedName>
        <fullName evidence="1">Uncharacterized protein</fullName>
    </submittedName>
</protein>
<organism evidence="1 2">
    <name type="scientific">Bernardetia litoralis (strain ATCC 23117 / DSM 6794 / NBRC 15988 / NCIMB 1366 / Fx l1 / Sio-4)</name>
    <name type="common">Flexibacter litoralis</name>
    <dbReference type="NCBI Taxonomy" id="880071"/>
    <lineage>
        <taxon>Bacteria</taxon>
        <taxon>Pseudomonadati</taxon>
        <taxon>Bacteroidota</taxon>
        <taxon>Cytophagia</taxon>
        <taxon>Cytophagales</taxon>
        <taxon>Bernardetiaceae</taxon>
        <taxon>Bernardetia</taxon>
    </lineage>
</organism>
<dbReference type="PATRIC" id="fig|880071.3.peg.1970"/>